<feature type="domain" description="Bacterial type II secretion system protein E" evidence="2">
    <location>
        <begin position="156"/>
        <end position="288"/>
    </location>
</feature>
<dbReference type="InterPro" id="IPR050921">
    <property type="entry name" value="T4SS_GSP_E_ATPase"/>
</dbReference>
<dbReference type="PANTHER" id="PTHR30486:SF6">
    <property type="entry name" value="TYPE IV PILUS RETRACTATION ATPASE PILT"/>
    <property type="match status" value="1"/>
</dbReference>
<dbReference type="SUPFAM" id="SSF52540">
    <property type="entry name" value="P-loop containing nucleoside triphosphate hydrolases"/>
    <property type="match status" value="1"/>
</dbReference>
<dbReference type="CDD" id="cd01130">
    <property type="entry name" value="VirB11-like_ATPase"/>
    <property type="match status" value="1"/>
</dbReference>
<dbReference type="Gene3D" id="3.40.50.300">
    <property type="entry name" value="P-loop containing nucleotide triphosphate hydrolases"/>
    <property type="match status" value="1"/>
</dbReference>
<evidence type="ECO:0000313" key="4">
    <source>
        <dbReference type="Proteomes" id="UP001251085"/>
    </source>
</evidence>
<sequence length="337" mass="37131">MGYLHHYLDRIGTLLRDPAMIEVAINGDGSVWTERAGEAVMTRAEIPGLDCNYPRDLARQIANDQSLKLSEERPMISASVGFEGINLRCQALVPPASAEGTVLSFRLFRPRSAGAAPHRFDLMRDVTLSLEEERARILARLRDRLQPGSEGGFDIFCREVVRQRLNVLISGITSGGKTELARRLLWLVPPEQRLALIQDASELLPDLPNVVNLIADREEGSPRGAERLLEATLRLRPDRIIVGELRGIEAITFLEAINTGHEGSFTTVHAHSARKALDRLAFMVSKGGLGMSYAEIQRYVRGAIDVVIQVGRTGAQRGVMEIWIPALDDAGNAEMPA</sequence>
<evidence type="ECO:0000313" key="3">
    <source>
        <dbReference type="EMBL" id="MDT1064695.1"/>
    </source>
</evidence>
<dbReference type="RefSeq" id="WP_311761775.1">
    <property type="nucleotide sequence ID" value="NZ_JAVRQI010000030.1"/>
</dbReference>
<evidence type="ECO:0000256" key="1">
    <source>
        <dbReference type="ARBA" id="ARBA00006611"/>
    </source>
</evidence>
<dbReference type="Gene3D" id="3.30.450.90">
    <property type="match status" value="1"/>
</dbReference>
<comment type="similarity">
    <text evidence="1">Belongs to the GSP E family.</text>
</comment>
<dbReference type="InterPro" id="IPR027417">
    <property type="entry name" value="P-loop_NTPase"/>
</dbReference>
<accession>A0ABU3EKD0</accession>
<proteinExistence type="inferred from homology"/>
<dbReference type="Pfam" id="PF00437">
    <property type="entry name" value="T2SSE"/>
    <property type="match status" value="1"/>
</dbReference>
<dbReference type="PANTHER" id="PTHR30486">
    <property type="entry name" value="TWITCHING MOTILITY PROTEIN PILT"/>
    <property type="match status" value="1"/>
</dbReference>
<protein>
    <submittedName>
        <fullName evidence="3">ATPase, T2SS/T4P/T4SS family</fullName>
    </submittedName>
</protein>
<keyword evidence="4" id="KW-1185">Reference proteome</keyword>
<gene>
    <name evidence="3" type="ORF">RM190_22760</name>
</gene>
<reference evidence="4" key="1">
    <citation type="submission" date="2023-07" db="EMBL/GenBank/DDBJ databases">
        <title>Characterization of two Paracoccaceae strains isolated from Phycosphere and proposal of Xinfangfangia lacusdiani sp. nov.</title>
        <authorList>
            <person name="Deng Y."/>
            <person name="Zhang Y.Q."/>
        </authorList>
    </citation>
    <scope>NUCLEOTIDE SEQUENCE [LARGE SCALE GENOMIC DNA]</scope>
    <source>
        <strain evidence="4">CPCC 101403</strain>
    </source>
</reference>
<organism evidence="3 4">
    <name type="scientific">Paracoccus broussonetiae</name>
    <dbReference type="NCBI Taxonomy" id="3075834"/>
    <lineage>
        <taxon>Bacteria</taxon>
        <taxon>Pseudomonadati</taxon>
        <taxon>Pseudomonadota</taxon>
        <taxon>Alphaproteobacteria</taxon>
        <taxon>Rhodobacterales</taxon>
        <taxon>Paracoccaceae</taxon>
        <taxon>Paracoccus</taxon>
    </lineage>
</organism>
<dbReference type="Proteomes" id="UP001251085">
    <property type="component" value="Unassembled WGS sequence"/>
</dbReference>
<comment type="caution">
    <text evidence="3">The sequence shown here is derived from an EMBL/GenBank/DDBJ whole genome shotgun (WGS) entry which is preliminary data.</text>
</comment>
<evidence type="ECO:0000259" key="2">
    <source>
        <dbReference type="Pfam" id="PF00437"/>
    </source>
</evidence>
<name>A0ABU3EKD0_9RHOB</name>
<dbReference type="InterPro" id="IPR001482">
    <property type="entry name" value="T2SS/T4SS_dom"/>
</dbReference>
<dbReference type="EMBL" id="JAVRQI010000030">
    <property type="protein sequence ID" value="MDT1064695.1"/>
    <property type="molecule type" value="Genomic_DNA"/>
</dbReference>